<evidence type="ECO:0000256" key="8">
    <source>
        <dbReference type="ARBA" id="ARBA00023136"/>
    </source>
</evidence>
<dbReference type="GO" id="GO:0015228">
    <property type="term" value="F:coenzyme A transmembrane transporter activity"/>
    <property type="evidence" value="ECO:0007669"/>
    <property type="project" value="TreeGrafter"/>
</dbReference>
<dbReference type="OrthoDB" id="2019556at2759"/>
<evidence type="ECO:0000256" key="5">
    <source>
        <dbReference type="ARBA" id="ARBA00022737"/>
    </source>
</evidence>
<feature type="transmembrane region" description="Helical" evidence="12">
    <location>
        <begin position="84"/>
        <end position="106"/>
    </location>
</feature>
<reference evidence="13" key="1">
    <citation type="journal article" date="2020" name="Stud. Mycol.">
        <title>101 Dothideomycetes genomes: a test case for predicting lifestyles and emergence of pathogens.</title>
        <authorList>
            <person name="Haridas S."/>
            <person name="Albert R."/>
            <person name="Binder M."/>
            <person name="Bloem J."/>
            <person name="Labutti K."/>
            <person name="Salamov A."/>
            <person name="Andreopoulos B."/>
            <person name="Baker S."/>
            <person name="Barry K."/>
            <person name="Bills G."/>
            <person name="Bluhm B."/>
            <person name="Cannon C."/>
            <person name="Castanera R."/>
            <person name="Culley D."/>
            <person name="Daum C."/>
            <person name="Ezra D."/>
            <person name="Gonzalez J."/>
            <person name="Henrissat B."/>
            <person name="Kuo A."/>
            <person name="Liang C."/>
            <person name="Lipzen A."/>
            <person name="Lutzoni F."/>
            <person name="Magnuson J."/>
            <person name="Mondo S."/>
            <person name="Nolan M."/>
            <person name="Ohm R."/>
            <person name="Pangilinan J."/>
            <person name="Park H.-J."/>
            <person name="Ramirez L."/>
            <person name="Alfaro M."/>
            <person name="Sun H."/>
            <person name="Tritt A."/>
            <person name="Yoshinaga Y."/>
            <person name="Zwiers L.-H."/>
            <person name="Turgeon B."/>
            <person name="Goodwin S."/>
            <person name="Spatafora J."/>
            <person name="Crous P."/>
            <person name="Grigoriev I."/>
        </authorList>
    </citation>
    <scope>NUCLEOTIDE SEQUENCE</scope>
    <source>
        <strain evidence="13">CBS 121739</strain>
    </source>
</reference>
<feature type="repeat" description="Solcar" evidence="10">
    <location>
        <begin position="28"/>
        <end position="113"/>
    </location>
</feature>
<comment type="subcellular location">
    <subcellularLocation>
        <location evidence="1">Peroxisome membrane</location>
        <topology evidence="1">Multi-pass membrane protein</topology>
    </subcellularLocation>
</comment>
<dbReference type="InterPro" id="IPR018108">
    <property type="entry name" value="MCP_transmembrane"/>
</dbReference>
<evidence type="ECO:0000256" key="4">
    <source>
        <dbReference type="ARBA" id="ARBA00022692"/>
    </source>
</evidence>
<evidence type="ECO:0000313" key="13">
    <source>
        <dbReference type="EMBL" id="KAF2754951.1"/>
    </source>
</evidence>
<keyword evidence="9" id="KW-0576">Peroxisome</keyword>
<evidence type="ECO:0000256" key="1">
    <source>
        <dbReference type="ARBA" id="ARBA00004585"/>
    </source>
</evidence>
<comment type="similarity">
    <text evidence="2 11">Belongs to the mitochondrial carrier (TC 2.A.29) family.</text>
</comment>
<dbReference type="InterPro" id="IPR023395">
    <property type="entry name" value="MCP_dom_sf"/>
</dbReference>
<evidence type="ECO:0000256" key="6">
    <source>
        <dbReference type="ARBA" id="ARBA00022792"/>
    </source>
</evidence>
<organism evidence="13 14">
    <name type="scientific">Pseudovirgaria hyperparasitica</name>
    <dbReference type="NCBI Taxonomy" id="470096"/>
    <lineage>
        <taxon>Eukaryota</taxon>
        <taxon>Fungi</taxon>
        <taxon>Dikarya</taxon>
        <taxon>Ascomycota</taxon>
        <taxon>Pezizomycotina</taxon>
        <taxon>Dothideomycetes</taxon>
        <taxon>Dothideomycetes incertae sedis</taxon>
        <taxon>Acrospermales</taxon>
        <taxon>Acrospermaceae</taxon>
        <taxon>Pseudovirgaria</taxon>
    </lineage>
</organism>
<keyword evidence="5" id="KW-0677">Repeat</keyword>
<dbReference type="GO" id="GO:0015230">
    <property type="term" value="F:FAD transmembrane transporter activity"/>
    <property type="evidence" value="ECO:0007669"/>
    <property type="project" value="TreeGrafter"/>
</dbReference>
<evidence type="ECO:0000256" key="11">
    <source>
        <dbReference type="RuleBase" id="RU000488"/>
    </source>
</evidence>
<sequence>MAQSTKAVAEKLDDSTKGLASSTAAQQSDNVAHALAGAGGGLVSMALTYPLITLSTRAQVESKRAHSSTLDAVRRIIQREGISGLYAGLDSALFGISVTNFVYYYWYEWTRSAFEKAAVKAGRASKKLTTVESMIAGAIAGSATVLLTNPIWVVNTRMTSRKSESNEQVLPGSKPVRAPSTIGTLMSIIRNEGPTRLFAGVMPALVLVINPILQYTLYEQLKNIVEARKGRVTPKDSFYLGALGKLLATSITYPYITIKSRAHVAGKDGPKVGMLDSLRNIIQNEGYSGLYGGIGPKVTQSVITAAFLFAFKDALYEMTVKARRSLVKKA</sequence>
<evidence type="ECO:0000256" key="3">
    <source>
        <dbReference type="ARBA" id="ARBA00022448"/>
    </source>
</evidence>
<keyword evidence="6" id="KW-0496">Mitochondrion</keyword>
<name>A0A6A6W1N3_9PEZI</name>
<dbReference type="Pfam" id="PF00153">
    <property type="entry name" value="Mito_carr"/>
    <property type="match status" value="3"/>
</dbReference>
<evidence type="ECO:0000313" key="14">
    <source>
        <dbReference type="Proteomes" id="UP000799437"/>
    </source>
</evidence>
<evidence type="ECO:0000256" key="10">
    <source>
        <dbReference type="PROSITE-ProRule" id="PRU00282"/>
    </source>
</evidence>
<dbReference type="GO" id="GO:0005778">
    <property type="term" value="C:peroxisomal membrane"/>
    <property type="evidence" value="ECO:0007669"/>
    <property type="project" value="UniProtKB-SubCell"/>
</dbReference>
<accession>A0A6A6W1N3</accession>
<dbReference type="AlphaFoldDB" id="A0A6A6W1N3"/>
<dbReference type="PANTHER" id="PTHR45939">
    <property type="entry name" value="PEROXISOMAL MEMBRANE PROTEIN PMP34-RELATED"/>
    <property type="match status" value="1"/>
</dbReference>
<dbReference type="InterPro" id="IPR052217">
    <property type="entry name" value="Mito/Peroxisomal_Carrier"/>
</dbReference>
<evidence type="ECO:0000256" key="9">
    <source>
        <dbReference type="ARBA" id="ARBA00023140"/>
    </source>
</evidence>
<evidence type="ECO:0000256" key="2">
    <source>
        <dbReference type="ARBA" id="ARBA00006375"/>
    </source>
</evidence>
<keyword evidence="6" id="KW-0999">Mitochondrion inner membrane</keyword>
<dbReference type="FunFam" id="1.50.40.10:FF:000152">
    <property type="entry name" value="Mitochondrial carrier domain-containing protein"/>
    <property type="match status" value="1"/>
</dbReference>
<dbReference type="GO" id="GO:0080122">
    <property type="term" value="F:AMP transmembrane transporter activity"/>
    <property type="evidence" value="ECO:0007669"/>
    <property type="project" value="TreeGrafter"/>
</dbReference>
<keyword evidence="14" id="KW-1185">Reference proteome</keyword>
<dbReference type="GO" id="GO:0044610">
    <property type="term" value="F:FMN transmembrane transporter activity"/>
    <property type="evidence" value="ECO:0007669"/>
    <property type="project" value="TreeGrafter"/>
</dbReference>
<feature type="transmembrane region" description="Helical" evidence="12">
    <location>
        <begin position="134"/>
        <end position="154"/>
    </location>
</feature>
<dbReference type="EMBL" id="ML996578">
    <property type="protein sequence ID" value="KAF2754951.1"/>
    <property type="molecule type" value="Genomic_DNA"/>
</dbReference>
<evidence type="ECO:0000256" key="12">
    <source>
        <dbReference type="SAM" id="Phobius"/>
    </source>
</evidence>
<dbReference type="Proteomes" id="UP000799437">
    <property type="component" value="Unassembled WGS sequence"/>
</dbReference>
<dbReference type="PROSITE" id="PS50920">
    <property type="entry name" value="SOLCAR"/>
    <property type="match status" value="3"/>
</dbReference>
<dbReference type="SUPFAM" id="SSF103506">
    <property type="entry name" value="Mitochondrial carrier"/>
    <property type="match status" value="1"/>
</dbReference>
<keyword evidence="3 11" id="KW-0813">Transport</keyword>
<proteinExistence type="inferred from homology"/>
<dbReference type="GO" id="GO:0005347">
    <property type="term" value="F:ATP transmembrane transporter activity"/>
    <property type="evidence" value="ECO:0007669"/>
    <property type="project" value="TreeGrafter"/>
</dbReference>
<keyword evidence="8 10" id="KW-0472">Membrane</keyword>
<evidence type="ECO:0000256" key="7">
    <source>
        <dbReference type="ARBA" id="ARBA00022989"/>
    </source>
</evidence>
<dbReference type="PANTHER" id="PTHR45939:SF5">
    <property type="entry name" value="PEROXISOMAL MEMBRANE PROTEIN PMP34"/>
    <property type="match status" value="1"/>
</dbReference>
<feature type="repeat" description="Solcar" evidence="10">
    <location>
        <begin position="128"/>
        <end position="224"/>
    </location>
</feature>
<feature type="transmembrane region" description="Helical" evidence="12">
    <location>
        <begin position="238"/>
        <end position="256"/>
    </location>
</feature>
<feature type="transmembrane region" description="Helical" evidence="12">
    <location>
        <begin position="197"/>
        <end position="218"/>
    </location>
</feature>
<dbReference type="GO" id="GO:0051724">
    <property type="term" value="F:NAD transmembrane transporter activity"/>
    <property type="evidence" value="ECO:0007669"/>
    <property type="project" value="TreeGrafter"/>
</dbReference>
<feature type="repeat" description="Solcar" evidence="10">
    <location>
        <begin position="236"/>
        <end position="318"/>
    </location>
</feature>
<feature type="transmembrane region" description="Helical" evidence="12">
    <location>
        <begin position="31"/>
        <end position="54"/>
    </location>
</feature>
<dbReference type="GeneID" id="54483093"/>
<dbReference type="RefSeq" id="XP_033597402.1">
    <property type="nucleotide sequence ID" value="XM_033742039.1"/>
</dbReference>
<protein>
    <submittedName>
        <fullName evidence="13">Mitochondrial carrier</fullName>
    </submittedName>
</protein>
<dbReference type="FunFam" id="1.50.40.10:FF:000119">
    <property type="entry name" value="Mitochondrial carrier domain-containing protein"/>
    <property type="match status" value="1"/>
</dbReference>
<dbReference type="GO" id="GO:0015217">
    <property type="term" value="F:ADP transmembrane transporter activity"/>
    <property type="evidence" value="ECO:0007669"/>
    <property type="project" value="TreeGrafter"/>
</dbReference>
<gene>
    <name evidence="13" type="ORF">EJ05DRAFT_442488</name>
</gene>
<keyword evidence="7 12" id="KW-1133">Transmembrane helix</keyword>
<dbReference type="Gene3D" id="1.50.40.10">
    <property type="entry name" value="Mitochondrial carrier domain"/>
    <property type="match status" value="1"/>
</dbReference>
<keyword evidence="4 10" id="KW-0812">Transmembrane</keyword>